<reference evidence="1" key="1">
    <citation type="journal article" date="2023" name="G3 (Bethesda)">
        <title>A reference genome for the long-term kleptoplast-retaining sea slug Elysia crispata morphotype clarki.</title>
        <authorList>
            <person name="Eastman K.E."/>
            <person name="Pendleton A.L."/>
            <person name="Shaikh M.A."/>
            <person name="Suttiyut T."/>
            <person name="Ogas R."/>
            <person name="Tomko P."/>
            <person name="Gavelis G."/>
            <person name="Widhalm J.R."/>
            <person name="Wisecaver J.H."/>
        </authorList>
    </citation>
    <scope>NUCLEOTIDE SEQUENCE</scope>
    <source>
        <strain evidence="1">ECLA1</strain>
    </source>
</reference>
<evidence type="ECO:0000313" key="1">
    <source>
        <dbReference type="EMBL" id="KAK3744994.1"/>
    </source>
</evidence>
<name>A0AAE1CYI1_9GAST</name>
<protein>
    <submittedName>
        <fullName evidence="1">Uncharacterized protein</fullName>
    </submittedName>
</protein>
<evidence type="ECO:0000313" key="2">
    <source>
        <dbReference type="Proteomes" id="UP001283361"/>
    </source>
</evidence>
<sequence>MIVIDGGKKAAVKVRSCEIVGKSIKSNQLVLQSQTTGNSEPGNGAELGAVSDRTRDSGVRGVFLPVCLHLLYFLAEHRMRYGDTCIISHTTTELASIFFQLMPYSKQAALTCQTVMAYVLELIK</sequence>
<proteinExistence type="predicted"/>
<organism evidence="1 2">
    <name type="scientific">Elysia crispata</name>
    <name type="common">lettuce slug</name>
    <dbReference type="NCBI Taxonomy" id="231223"/>
    <lineage>
        <taxon>Eukaryota</taxon>
        <taxon>Metazoa</taxon>
        <taxon>Spiralia</taxon>
        <taxon>Lophotrochozoa</taxon>
        <taxon>Mollusca</taxon>
        <taxon>Gastropoda</taxon>
        <taxon>Heterobranchia</taxon>
        <taxon>Euthyneura</taxon>
        <taxon>Panpulmonata</taxon>
        <taxon>Sacoglossa</taxon>
        <taxon>Placobranchoidea</taxon>
        <taxon>Plakobranchidae</taxon>
        <taxon>Elysia</taxon>
    </lineage>
</organism>
<comment type="caution">
    <text evidence="1">The sequence shown here is derived from an EMBL/GenBank/DDBJ whole genome shotgun (WGS) entry which is preliminary data.</text>
</comment>
<accession>A0AAE1CYI1</accession>
<dbReference type="Proteomes" id="UP001283361">
    <property type="component" value="Unassembled WGS sequence"/>
</dbReference>
<dbReference type="EMBL" id="JAWDGP010006239">
    <property type="protein sequence ID" value="KAK3744994.1"/>
    <property type="molecule type" value="Genomic_DNA"/>
</dbReference>
<keyword evidence="2" id="KW-1185">Reference proteome</keyword>
<gene>
    <name evidence="1" type="ORF">RRG08_037610</name>
</gene>
<dbReference type="AlphaFoldDB" id="A0AAE1CYI1"/>